<dbReference type="Proteomes" id="UP000792457">
    <property type="component" value="Unassembled WGS sequence"/>
</dbReference>
<accession>A0A8K0P632</accession>
<protein>
    <submittedName>
        <fullName evidence="2">Uncharacterized protein</fullName>
    </submittedName>
</protein>
<dbReference type="AlphaFoldDB" id="A0A8K0P632"/>
<evidence type="ECO:0000313" key="2">
    <source>
        <dbReference type="EMBL" id="KAG8237320.1"/>
    </source>
</evidence>
<reference evidence="2" key="2">
    <citation type="submission" date="2017-10" db="EMBL/GenBank/DDBJ databases">
        <title>Ladona fulva Genome sequencing and assembly.</title>
        <authorList>
            <person name="Murali S."/>
            <person name="Richards S."/>
            <person name="Bandaranaike D."/>
            <person name="Bellair M."/>
            <person name="Blankenburg K."/>
            <person name="Chao H."/>
            <person name="Dinh H."/>
            <person name="Doddapaneni H."/>
            <person name="Dugan-Rocha S."/>
            <person name="Elkadiri S."/>
            <person name="Gnanaolivu R."/>
            <person name="Hernandez B."/>
            <person name="Skinner E."/>
            <person name="Javaid M."/>
            <person name="Lee S."/>
            <person name="Li M."/>
            <person name="Ming W."/>
            <person name="Munidasa M."/>
            <person name="Muniz J."/>
            <person name="Nguyen L."/>
            <person name="Hughes D."/>
            <person name="Osuji N."/>
            <person name="Pu L.-L."/>
            <person name="Puazo M."/>
            <person name="Qu C."/>
            <person name="Quiroz J."/>
            <person name="Raj R."/>
            <person name="Weissenberger G."/>
            <person name="Xin Y."/>
            <person name="Zou X."/>
            <person name="Han Y."/>
            <person name="Worley K."/>
            <person name="Muzny D."/>
            <person name="Gibbs R."/>
        </authorList>
    </citation>
    <scope>NUCLEOTIDE SEQUENCE</scope>
    <source>
        <strain evidence="2">Sampled in the wild</strain>
    </source>
</reference>
<proteinExistence type="predicted"/>
<evidence type="ECO:0000313" key="3">
    <source>
        <dbReference type="Proteomes" id="UP000792457"/>
    </source>
</evidence>
<dbReference type="EMBL" id="KZ309151">
    <property type="protein sequence ID" value="KAG8237320.1"/>
    <property type="molecule type" value="Genomic_DNA"/>
</dbReference>
<feature type="compositionally biased region" description="Polar residues" evidence="1">
    <location>
        <begin position="9"/>
        <end position="19"/>
    </location>
</feature>
<gene>
    <name evidence="2" type="ORF">J437_LFUL014485</name>
</gene>
<comment type="caution">
    <text evidence="2">The sequence shown here is derived from an EMBL/GenBank/DDBJ whole genome shotgun (WGS) entry which is preliminary data.</text>
</comment>
<name>A0A8K0P632_LADFU</name>
<organism evidence="2 3">
    <name type="scientific">Ladona fulva</name>
    <name type="common">Scarce chaser dragonfly</name>
    <name type="synonym">Libellula fulva</name>
    <dbReference type="NCBI Taxonomy" id="123851"/>
    <lineage>
        <taxon>Eukaryota</taxon>
        <taxon>Metazoa</taxon>
        <taxon>Ecdysozoa</taxon>
        <taxon>Arthropoda</taxon>
        <taxon>Hexapoda</taxon>
        <taxon>Insecta</taxon>
        <taxon>Pterygota</taxon>
        <taxon>Palaeoptera</taxon>
        <taxon>Odonata</taxon>
        <taxon>Epiprocta</taxon>
        <taxon>Anisoptera</taxon>
        <taxon>Libelluloidea</taxon>
        <taxon>Libellulidae</taxon>
        <taxon>Ladona</taxon>
    </lineage>
</organism>
<sequence>MARKRIRNVESSNDSNDGSGRQEGQMGTCPHVGKGIDIGSVKKAWKKKDEVTCQQCRKRHVVSKKEASCKD</sequence>
<keyword evidence="3" id="KW-1185">Reference proteome</keyword>
<reference evidence="2" key="1">
    <citation type="submission" date="2013-04" db="EMBL/GenBank/DDBJ databases">
        <authorList>
            <person name="Qu J."/>
            <person name="Murali S.C."/>
            <person name="Bandaranaike D."/>
            <person name="Bellair M."/>
            <person name="Blankenburg K."/>
            <person name="Chao H."/>
            <person name="Dinh H."/>
            <person name="Doddapaneni H."/>
            <person name="Downs B."/>
            <person name="Dugan-Rocha S."/>
            <person name="Elkadiri S."/>
            <person name="Gnanaolivu R.D."/>
            <person name="Hernandez B."/>
            <person name="Javaid M."/>
            <person name="Jayaseelan J.C."/>
            <person name="Lee S."/>
            <person name="Li M."/>
            <person name="Ming W."/>
            <person name="Munidasa M."/>
            <person name="Muniz J."/>
            <person name="Nguyen L."/>
            <person name="Ongeri F."/>
            <person name="Osuji N."/>
            <person name="Pu L.-L."/>
            <person name="Puazo M."/>
            <person name="Qu C."/>
            <person name="Quiroz J."/>
            <person name="Raj R."/>
            <person name="Weissenberger G."/>
            <person name="Xin Y."/>
            <person name="Zou X."/>
            <person name="Han Y."/>
            <person name="Richards S."/>
            <person name="Worley K."/>
            <person name="Muzny D."/>
            <person name="Gibbs R."/>
        </authorList>
    </citation>
    <scope>NUCLEOTIDE SEQUENCE</scope>
    <source>
        <strain evidence="2">Sampled in the wild</strain>
    </source>
</reference>
<evidence type="ECO:0000256" key="1">
    <source>
        <dbReference type="SAM" id="MobiDB-lite"/>
    </source>
</evidence>
<feature type="region of interest" description="Disordered" evidence="1">
    <location>
        <begin position="1"/>
        <end position="36"/>
    </location>
</feature>